<keyword evidence="1" id="KW-0732">Signal</keyword>
<dbReference type="EMBL" id="JAERRB010000014">
    <property type="protein sequence ID" value="MBL0745135.1"/>
    <property type="molecule type" value="Genomic_DNA"/>
</dbReference>
<keyword evidence="3" id="KW-1185">Reference proteome</keyword>
<name>A0ABS1L0B6_9BACT</name>
<sequence>MKTFIKLSLFNALLLTALLCNKNTLANVGFSIPDSVREVSFHYHSVRGLILLPVVLNDTVHVNLILDTGCRNLVLFGKRFEKLFDFQVNRKVKFSGLGQGKPVVGSLSLSNKVSIAEVIGERIPVVVVPNQNVFSGYHKVHGIIGYDIFIKFEVELNFADQIITFRRAWRAVMPEQYERIPIRIVDSRPMIRSRVFFNGQEGQACELMIDTGSSLGLLLKTTDLKRYPESFPKGVLGRGINGNIEGSEAYPDRLLMEAFEIAEPPAGIVYSQWHNYASVGMQVMRNYSIVLNYCQAYVGIKKGRVNRI</sequence>
<gene>
    <name evidence="2" type="ORF">JI741_28150</name>
</gene>
<organism evidence="2 3">
    <name type="scientific">Chryseolinea lacunae</name>
    <dbReference type="NCBI Taxonomy" id="2801331"/>
    <lineage>
        <taxon>Bacteria</taxon>
        <taxon>Pseudomonadati</taxon>
        <taxon>Bacteroidota</taxon>
        <taxon>Cytophagia</taxon>
        <taxon>Cytophagales</taxon>
        <taxon>Fulvivirgaceae</taxon>
        <taxon>Chryseolinea</taxon>
    </lineage>
</organism>
<dbReference type="Gene3D" id="2.40.70.10">
    <property type="entry name" value="Acid Proteases"/>
    <property type="match status" value="1"/>
</dbReference>
<evidence type="ECO:0000256" key="1">
    <source>
        <dbReference type="SAM" id="SignalP"/>
    </source>
</evidence>
<proteinExistence type="predicted"/>
<dbReference type="RefSeq" id="WP_202015385.1">
    <property type="nucleotide sequence ID" value="NZ_JAERRB010000014.1"/>
</dbReference>
<comment type="caution">
    <text evidence="2">The sequence shown here is derived from an EMBL/GenBank/DDBJ whole genome shotgun (WGS) entry which is preliminary data.</text>
</comment>
<keyword evidence="2" id="KW-0645">Protease</keyword>
<dbReference type="Proteomes" id="UP000613030">
    <property type="component" value="Unassembled WGS sequence"/>
</dbReference>
<dbReference type="Pfam" id="PF13650">
    <property type="entry name" value="Asp_protease_2"/>
    <property type="match status" value="1"/>
</dbReference>
<dbReference type="InterPro" id="IPR021109">
    <property type="entry name" value="Peptidase_aspartic_dom_sf"/>
</dbReference>
<evidence type="ECO:0000313" key="3">
    <source>
        <dbReference type="Proteomes" id="UP000613030"/>
    </source>
</evidence>
<dbReference type="GO" id="GO:0006508">
    <property type="term" value="P:proteolysis"/>
    <property type="evidence" value="ECO:0007669"/>
    <property type="project" value="UniProtKB-KW"/>
</dbReference>
<protein>
    <submittedName>
        <fullName evidence="2">Aspartyl protease family protein</fullName>
    </submittedName>
</protein>
<keyword evidence="2" id="KW-0378">Hydrolase</keyword>
<feature type="chain" id="PRO_5045953860" evidence="1">
    <location>
        <begin position="27"/>
        <end position="308"/>
    </location>
</feature>
<feature type="signal peptide" evidence="1">
    <location>
        <begin position="1"/>
        <end position="26"/>
    </location>
</feature>
<dbReference type="GO" id="GO:0008233">
    <property type="term" value="F:peptidase activity"/>
    <property type="evidence" value="ECO:0007669"/>
    <property type="project" value="UniProtKB-KW"/>
</dbReference>
<evidence type="ECO:0000313" key="2">
    <source>
        <dbReference type="EMBL" id="MBL0745135.1"/>
    </source>
</evidence>
<accession>A0ABS1L0B6</accession>
<reference evidence="2 3" key="1">
    <citation type="submission" date="2021-01" db="EMBL/GenBank/DDBJ databases">
        <title>Chryseolinea sp. Jin1 Genome sequencing and assembly.</title>
        <authorList>
            <person name="Kim I."/>
        </authorList>
    </citation>
    <scope>NUCLEOTIDE SEQUENCE [LARGE SCALE GENOMIC DNA]</scope>
    <source>
        <strain evidence="2 3">Jin1</strain>
    </source>
</reference>